<dbReference type="Proteomes" id="UP000789706">
    <property type="component" value="Unassembled WGS sequence"/>
</dbReference>
<comment type="caution">
    <text evidence="1">The sequence shown here is derived from an EMBL/GenBank/DDBJ whole genome shotgun (WGS) entry which is preliminary data.</text>
</comment>
<keyword evidence="2" id="KW-1185">Reference proteome</keyword>
<proteinExistence type="predicted"/>
<name>A0A9N9DZD2_9GLOM</name>
<gene>
    <name evidence="1" type="ORF">DEBURN_LOCUS11682</name>
</gene>
<sequence length="62" mass="7149">RNKVAVKFIKTLVYNNQNTTLSKEKIFKTAVAIDVIYETRYGKYVSEIQLMTSAIKYSIARS</sequence>
<protein>
    <submittedName>
        <fullName evidence="1">2396_t:CDS:1</fullName>
    </submittedName>
</protein>
<feature type="non-terminal residue" evidence="1">
    <location>
        <position position="1"/>
    </location>
</feature>
<accession>A0A9N9DZD2</accession>
<reference evidence="1" key="1">
    <citation type="submission" date="2021-06" db="EMBL/GenBank/DDBJ databases">
        <authorList>
            <person name="Kallberg Y."/>
            <person name="Tangrot J."/>
            <person name="Rosling A."/>
        </authorList>
    </citation>
    <scope>NUCLEOTIDE SEQUENCE</scope>
    <source>
        <strain evidence="1">AZ414A</strain>
    </source>
</reference>
<dbReference type="EMBL" id="CAJVPK010007842">
    <property type="protein sequence ID" value="CAG8658335.1"/>
    <property type="molecule type" value="Genomic_DNA"/>
</dbReference>
<evidence type="ECO:0000313" key="1">
    <source>
        <dbReference type="EMBL" id="CAG8658335.1"/>
    </source>
</evidence>
<dbReference type="AlphaFoldDB" id="A0A9N9DZD2"/>
<dbReference type="OrthoDB" id="2448326at2759"/>
<evidence type="ECO:0000313" key="2">
    <source>
        <dbReference type="Proteomes" id="UP000789706"/>
    </source>
</evidence>
<organism evidence="1 2">
    <name type="scientific">Diversispora eburnea</name>
    <dbReference type="NCBI Taxonomy" id="1213867"/>
    <lineage>
        <taxon>Eukaryota</taxon>
        <taxon>Fungi</taxon>
        <taxon>Fungi incertae sedis</taxon>
        <taxon>Mucoromycota</taxon>
        <taxon>Glomeromycotina</taxon>
        <taxon>Glomeromycetes</taxon>
        <taxon>Diversisporales</taxon>
        <taxon>Diversisporaceae</taxon>
        <taxon>Diversispora</taxon>
    </lineage>
</organism>